<name>A0A2H3CEM5_ARMGA</name>
<evidence type="ECO:0000313" key="3">
    <source>
        <dbReference type="Proteomes" id="UP000217790"/>
    </source>
</evidence>
<dbReference type="Proteomes" id="UP000217790">
    <property type="component" value="Unassembled WGS sequence"/>
</dbReference>
<organism evidence="2 3">
    <name type="scientific">Armillaria gallica</name>
    <name type="common">Bulbous honey fungus</name>
    <name type="synonym">Armillaria bulbosa</name>
    <dbReference type="NCBI Taxonomy" id="47427"/>
    <lineage>
        <taxon>Eukaryota</taxon>
        <taxon>Fungi</taxon>
        <taxon>Dikarya</taxon>
        <taxon>Basidiomycota</taxon>
        <taxon>Agaricomycotina</taxon>
        <taxon>Agaricomycetes</taxon>
        <taxon>Agaricomycetidae</taxon>
        <taxon>Agaricales</taxon>
        <taxon>Marasmiineae</taxon>
        <taxon>Physalacriaceae</taxon>
        <taxon>Armillaria</taxon>
    </lineage>
</organism>
<dbReference type="AlphaFoldDB" id="A0A2H3CEM5"/>
<dbReference type="PANTHER" id="PTHR35043">
    <property type="entry name" value="TRANSCRIPTION FACTOR DOMAIN-CONTAINING PROTEIN"/>
    <property type="match status" value="1"/>
</dbReference>
<keyword evidence="1" id="KW-0732">Signal</keyword>
<keyword evidence="3" id="KW-1185">Reference proteome</keyword>
<reference evidence="3" key="1">
    <citation type="journal article" date="2017" name="Nat. Ecol. Evol.">
        <title>Genome expansion and lineage-specific genetic innovations in the forest pathogenic fungi Armillaria.</title>
        <authorList>
            <person name="Sipos G."/>
            <person name="Prasanna A.N."/>
            <person name="Walter M.C."/>
            <person name="O'Connor E."/>
            <person name="Balint B."/>
            <person name="Krizsan K."/>
            <person name="Kiss B."/>
            <person name="Hess J."/>
            <person name="Varga T."/>
            <person name="Slot J."/>
            <person name="Riley R."/>
            <person name="Boka B."/>
            <person name="Rigling D."/>
            <person name="Barry K."/>
            <person name="Lee J."/>
            <person name="Mihaltcheva S."/>
            <person name="LaButti K."/>
            <person name="Lipzen A."/>
            <person name="Waldron R."/>
            <person name="Moloney N.M."/>
            <person name="Sperisen C."/>
            <person name="Kredics L."/>
            <person name="Vagvoelgyi C."/>
            <person name="Patrignani A."/>
            <person name="Fitzpatrick D."/>
            <person name="Nagy I."/>
            <person name="Doyle S."/>
            <person name="Anderson J.B."/>
            <person name="Grigoriev I.V."/>
            <person name="Gueldener U."/>
            <person name="Muensterkoetter M."/>
            <person name="Nagy L.G."/>
        </authorList>
    </citation>
    <scope>NUCLEOTIDE SEQUENCE [LARGE SCALE GENOMIC DNA]</scope>
    <source>
        <strain evidence="3">Ar21-2</strain>
    </source>
</reference>
<evidence type="ECO:0000256" key="1">
    <source>
        <dbReference type="SAM" id="SignalP"/>
    </source>
</evidence>
<proteinExistence type="predicted"/>
<dbReference type="InParanoid" id="A0A2H3CEM5"/>
<evidence type="ECO:0000313" key="2">
    <source>
        <dbReference type="EMBL" id="PBK80300.1"/>
    </source>
</evidence>
<dbReference type="EMBL" id="KZ293749">
    <property type="protein sequence ID" value="PBK80300.1"/>
    <property type="molecule type" value="Genomic_DNA"/>
</dbReference>
<gene>
    <name evidence="2" type="ORF">ARMGADRAFT_1040187</name>
</gene>
<dbReference type="OrthoDB" id="9451547at2759"/>
<accession>A0A2H3CEM5</accession>
<feature type="signal peptide" evidence="1">
    <location>
        <begin position="1"/>
        <end position="33"/>
    </location>
</feature>
<dbReference type="PANTHER" id="PTHR35043:SF7">
    <property type="entry name" value="TRANSCRIPTION FACTOR DOMAIN-CONTAINING PROTEIN"/>
    <property type="match status" value="1"/>
</dbReference>
<feature type="chain" id="PRO_5013836952" evidence="1">
    <location>
        <begin position="34"/>
        <end position="152"/>
    </location>
</feature>
<sequence length="152" mass="16489">MRPDACQGLQIGSMYQRLLVILIISSIARASVADVSPDDDDGVPVCIEDRRTLLNIVWSCLATIFACTWLAVHPNVPGRNITSKGEISCAIERAEIMAVAILAPEVIVAWAAEQLTVAWKLMTKLEEISAETIVDKSKGNGLSKPIFVLQIS</sequence>
<protein>
    <submittedName>
        <fullName evidence="2">Uncharacterized protein</fullName>
    </submittedName>
</protein>